<dbReference type="InterPro" id="IPR052909">
    <property type="entry name" value="Transposase_6_like"/>
</dbReference>
<gene>
    <name evidence="3" type="ORF">FSC09_01310</name>
</gene>
<dbReference type="NCBIfam" id="NF033580">
    <property type="entry name" value="transpos_IS5_3"/>
    <property type="match status" value="1"/>
</dbReference>
<dbReference type="AlphaFoldDB" id="A0A6C0XZ22"/>
<feature type="domain" description="Insertion element IS402-like" evidence="2">
    <location>
        <begin position="6"/>
        <end position="79"/>
    </location>
</feature>
<dbReference type="RefSeq" id="WP_152342555.1">
    <property type="nucleotide sequence ID" value="NZ_CP044018.1"/>
</dbReference>
<dbReference type="Proteomes" id="UP000503440">
    <property type="component" value="Chromosome"/>
</dbReference>
<dbReference type="GO" id="GO:0004803">
    <property type="term" value="F:transposase activity"/>
    <property type="evidence" value="ECO:0007669"/>
    <property type="project" value="InterPro"/>
</dbReference>
<evidence type="ECO:0000313" key="3">
    <source>
        <dbReference type="EMBL" id="QIC69157.1"/>
    </source>
</evidence>
<dbReference type="EMBL" id="CP044455">
    <property type="protein sequence ID" value="QIC69157.1"/>
    <property type="molecule type" value="Genomic_DNA"/>
</dbReference>
<reference evidence="3 4" key="1">
    <citation type="submission" date="2019-09" db="EMBL/GenBank/DDBJ databases">
        <title>Non-baumannii Acinetobacter spp. carrying blaNDM-1 isolated in China.</title>
        <authorList>
            <person name="Cui C."/>
            <person name="Chen C."/>
            <person name="Sun J."/>
            <person name="Liu Y."/>
        </authorList>
    </citation>
    <scope>NUCLEOTIDE SEQUENCE [LARGE SCALE GENOMIC DNA]</scope>
    <source>
        <strain evidence="3 4">B18</strain>
    </source>
</reference>
<dbReference type="PANTHER" id="PTHR46637">
    <property type="entry name" value="TIS1421-TRANSPOSASE PROTEIN A"/>
    <property type="match status" value="1"/>
</dbReference>
<dbReference type="InterPro" id="IPR002559">
    <property type="entry name" value="Transposase_11"/>
</dbReference>
<dbReference type="PANTHER" id="PTHR46637:SF1">
    <property type="entry name" value="BLL5188 PROTEIN"/>
    <property type="match status" value="1"/>
</dbReference>
<dbReference type="InterPro" id="IPR025161">
    <property type="entry name" value="IS402-like_dom"/>
</dbReference>
<dbReference type="Pfam" id="PF13340">
    <property type="entry name" value="DUF4096"/>
    <property type="match status" value="1"/>
</dbReference>
<evidence type="ECO:0000259" key="2">
    <source>
        <dbReference type="Pfam" id="PF13340"/>
    </source>
</evidence>
<dbReference type="GO" id="GO:0006313">
    <property type="term" value="P:DNA transposition"/>
    <property type="evidence" value="ECO:0007669"/>
    <property type="project" value="InterPro"/>
</dbReference>
<sequence length="250" mass="28814">MDRYILTDAQWAKMEPHCLGKVTDRGRSGINNRLFLEAVLWIARTGSPWRDLPPEFGKWNTIFKRYRDWVKASVFENIFAAVNDDTDMEYAMIDGTIVKVHRHGQGAKGGPYSQAIGKSRGGMTTKILALTDSFGNLVKFRLMPGQYHDLAEVKPLIEDMDFQTLLADKAFDADWLLKELNDRGAKAVIPPKSNRKIQRIFDQCMYKWRHLIENYFCKLKEFKRIAMRSDKTDSSFSAMIYLCASVINSR</sequence>
<dbReference type="GO" id="GO:0003677">
    <property type="term" value="F:DNA binding"/>
    <property type="evidence" value="ECO:0007669"/>
    <property type="project" value="InterPro"/>
</dbReference>
<evidence type="ECO:0000313" key="4">
    <source>
        <dbReference type="Proteomes" id="UP000503440"/>
    </source>
</evidence>
<accession>A0A6C0XZ22</accession>
<organism evidence="3 4">
    <name type="scientific">Acinetobacter indicus</name>
    <dbReference type="NCBI Taxonomy" id="756892"/>
    <lineage>
        <taxon>Bacteria</taxon>
        <taxon>Pseudomonadati</taxon>
        <taxon>Pseudomonadota</taxon>
        <taxon>Gammaproteobacteria</taxon>
        <taxon>Moraxellales</taxon>
        <taxon>Moraxellaceae</taxon>
        <taxon>Acinetobacter</taxon>
    </lineage>
</organism>
<proteinExistence type="predicted"/>
<name>A0A6C0XZ22_9GAMM</name>
<evidence type="ECO:0000259" key="1">
    <source>
        <dbReference type="Pfam" id="PF01609"/>
    </source>
</evidence>
<dbReference type="Pfam" id="PF01609">
    <property type="entry name" value="DDE_Tnp_1"/>
    <property type="match status" value="1"/>
</dbReference>
<protein>
    <submittedName>
        <fullName evidence="3">IS5 family transposase</fullName>
    </submittedName>
</protein>
<feature type="domain" description="Transposase IS4-like" evidence="1">
    <location>
        <begin position="92"/>
        <end position="200"/>
    </location>
</feature>